<gene>
    <name evidence="1" type="ORF">B723_16250</name>
</gene>
<evidence type="ECO:0000313" key="1">
    <source>
        <dbReference type="EMBL" id="AKV07882.1"/>
    </source>
</evidence>
<organism evidence="1 2">
    <name type="scientific">Pseudomonas fluorescens NCIMB 11764</name>
    <dbReference type="NCBI Taxonomy" id="1221522"/>
    <lineage>
        <taxon>Bacteria</taxon>
        <taxon>Pseudomonadati</taxon>
        <taxon>Pseudomonadota</taxon>
        <taxon>Gammaproteobacteria</taxon>
        <taxon>Pseudomonadales</taxon>
        <taxon>Pseudomonadaceae</taxon>
        <taxon>Pseudomonas</taxon>
    </lineage>
</organism>
<dbReference type="EMBL" id="CP010945">
    <property type="protein sequence ID" value="AKV07882.1"/>
    <property type="molecule type" value="Genomic_DNA"/>
</dbReference>
<proteinExistence type="predicted"/>
<evidence type="ECO:0000313" key="2">
    <source>
        <dbReference type="Proteomes" id="UP000017175"/>
    </source>
</evidence>
<name>A0A0K1QQF4_PSEFL</name>
<protein>
    <submittedName>
        <fullName evidence="1">Uncharacterized protein</fullName>
    </submittedName>
</protein>
<reference evidence="1 2" key="1">
    <citation type="journal article" date="2012" name="J. Bacteriol.">
        <title>Draft genome sequence of the cyanide-utilizing bacterium Pseudomonas fluorescens strain NCIMB 11764.</title>
        <authorList>
            <person name="Vilo C.A."/>
            <person name="Benedik M.J."/>
            <person name="Kunz D.A."/>
            <person name="Dong Q."/>
        </authorList>
    </citation>
    <scope>NUCLEOTIDE SEQUENCE [LARGE SCALE GENOMIC DNA]</scope>
    <source>
        <strain evidence="1 2">NCIMB 11764</strain>
    </source>
</reference>
<dbReference type="AlphaFoldDB" id="A0A0K1QQF4"/>
<accession>A0A0K1QQF4</accession>
<sequence length="61" mass="6650">MSTKAQTPASEFAEFGQRLIDLGMAMKRDQTTVRDLQELARACGIKLLNLRSGPGAEVRNG</sequence>
<dbReference type="Proteomes" id="UP000017175">
    <property type="component" value="Chromosome"/>
</dbReference>